<keyword evidence="4" id="KW-0521">NADP</keyword>
<gene>
    <name evidence="6" type="ORF">FGO68_gene7367</name>
</gene>
<evidence type="ECO:0000256" key="3">
    <source>
        <dbReference type="ARBA" id="ARBA00022777"/>
    </source>
</evidence>
<dbReference type="PANTHER" id="PTHR13158">
    <property type="match status" value="1"/>
</dbReference>
<dbReference type="InterPro" id="IPR017438">
    <property type="entry name" value="ATP-NAD_kinase_N"/>
</dbReference>
<dbReference type="InterPro" id="IPR002504">
    <property type="entry name" value="NADK"/>
</dbReference>
<dbReference type="Gene3D" id="2.60.200.30">
    <property type="entry name" value="Probable inorganic polyphosphate/atp-NAD kinase, domain 2"/>
    <property type="match status" value="1"/>
</dbReference>
<keyword evidence="5" id="KW-0520">NAD</keyword>
<name>A0A8J8T521_HALGN</name>
<dbReference type="GO" id="GO:0005739">
    <property type="term" value="C:mitochondrion"/>
    <property type="evidence" value="ECO:0007669"/>
    <property type="project" value="TreeGrafter"/>
</dbReference>
<dbReference type="PANTHER" id="PTHR13158:SF5">
    <property type="entry name" value="NAD KINASE 2, MITOCHONDRIAL"/>
    <property type="match status" value="1"/>
</dbReference>
<dbReference type="InterPro" id="IPR016064">
    <property type="entry name" value="NAD/diacylglycerol_kinase_sf"/>
</dbReference>
<comment type="similarity">
    <text evidence="1">Belongs to the NAD kinase family.</text>
</comment>
<evidence type="ECO:0000256" key="2">
    <source>
        <dbReference type="ARBA" id="ARBA00022679"/>
    </source>
</evidence>
<keyword evidence="7" id="KW-1185">Reference proteome</keyword>
<dbReference type="GO" id="GO:0019674">
    <property type="term" value="P:NAD+ metabolic process"/>
    <property type="evidence" value="ECO:0007669"/>
    <property type="project" value="InterPro"/>
</dbReference>
<dbReference type="InterPro" id="IPR017437">
    <property type="entry name" value="ATP-NAD_kinase_PpnK-typ_C"/>
</dbReference>
<keyword evidence="2" id="KW-0808">Transferase</keyword>
<dbReference type="OrthoDB" id="354304at2759"/>
<dbReference type="GO" id="GO:0003951">
    <property type="term" value="F:NAD+ kinase activity"/>
    <property type="evidence" value="ECO:0007669"/>
    <property type="project" value="InterPro"/>
</dbReference>
<keyword evidence="3" id="KW-0418">Kinase</keyword>
<evidence type="ECO:0000256" key="5">
    <source>
        <dbReference type="ARBA" id="ARBA00023027"/>
    </source>
</evidence>
<dbReference type="GO" id="GO:0006741">
    <property type="term" value="P:NADP+ biosynthetic process"/>
    <property type="evidence" value="ECO:0007669"/>
    <property type="project" value="InterPro"/>
</dbReference>
<protein>
    <recommendedName>
        <fullName evidence="8">NAD(+) kinase</fullName>
    </recommendedName>
</protein>
<evidence type="ECO:0000313" key="6">
    <source>
        <dbReference type="EMBL" id="TNV82549.1"/>
    </source>
</evidence>
<proteinExistence type="inferred from homology"/>
<reference evidence="6" key="1">
    <citation type="submission" date="2019-06" db="EMBL/GenBank/DDBJ databases">
        <authorList>
            <person name="Zheng W."/>
        </authorList>
    </citation>
    <scope>NUCLEOTIDE SEQUENCE</scope>
    <source>
        <strain evidence="6">QDHG01</strain>
    </source>
</reference>
<evidence type="ECO:0008006" key="8">
    <source>
        <dbReference type="Google" id="ProtNLM"/>
    </source>
</evidence>
<evidence type="ECO:0000256" key="1">
    <source>
        <dbReference type="ARBA" id="ARBA00010995"/>
    </source>
</evidence>
<dbReference type="Pfam" id="PF01513">
    <property type="entry name" value="NAD_kinase"/>
    <property type="match status" value="1"/>
</dbReference>
<evidence type="ECO:0000313" key="7">
    <source>
        <dbReference type="Proteomes" id="UP000785679"/>
    </source>
</evidence>
<dbReference type="EMBL" id="RRYP01004822">
    <property type="protein sequence ID" value="TNV82549.1"/>
    <property type="molecule type" value="Genomic_DNA"/>
</dbReference>
<evidence type="ECO:0000256" key="4">
    <source>
        <dbReference type="ARBA" id="ARBA00022857"/>
    </source>
</evidence>
<comment type="caution">
    <text evidence="6">The sequence shown here is derived from an EMBL/GenBank/DDBJ whole genome shotgun (WGS) entry which is preliminary data.</text>
</comment>
<dbReference type="Gene3D" id="3.40.50.10330">
    <property type="entry name" value="Probable inorganic polyphosphate/atp-NAD kinase, domain 1"/>
    <property type="match status" value="1"/>
</dbReference>
<dbReference type="AlphaFoldDB" id="A0A8J8T521"/>
<dbReference type="SUPFAM" id="SSF111331">
    <property type="entry name" value="NAD kinase/diacylglycerol kinase-like"/>
    <property type="match status" value="1"/>
</dbReference>
<sequence length="359" mass="40513">MKASFKKVLLVSKTTRIERFLKRGLQFTPMIAKYNKDDWQEGNTVHHRVVECVHNNMGKMGVEAEVIKESELQQSDVEGKDLVIVIGGDSTYLRTAGFIESSDIPLLGVNSDPSRRTGALLNAEIDQQSMEMQVPRMIEDLLGHQYSYFHRTRALFELDDPMRGTQIRKLCLNEIFAAEKDVSCTSMYKLVIDNKDMGKFKSSGIIISTGTGSSGWLYSARQITPHDVSIVQQMMGIENQSEMINENLSALISSQNIFPHDSDQLYYFVREGYVCDVKQYSWRAEGFCNKVKVICETIDGSLQIDGYYKHDIGIGDTFTVSSSPQYSLKCLNFGSPVISPSRTTYMHAPSNEAKCKQQQ</sequence>
<dbReference type="Proteomes" id="UP000785679">
    <property type="component" value="Unassembled WGS sequence"/>
</dbReference>
<organism evidence="6 7">
    <name type="scientific">Halteria grandinella</name>
    <dbReference type="NCBI Taxonomy" id="5974"/>
    <lineage>
        <taxon>Eukaryota</taxon>
        <taxon>Sar</taxon>
        <taxon>Alveolata</taxon>
        <taxon>Ciliophora</taxon>
        <taxon>Intramacronucleata</taxon>
        <taxon>Spirotrichea</taxon>
        <taxon>Stichotrichia</taxon>
        <taxon>Sporadotrichida</taxon>
        <taxon>Halteriidae</taxon>
        <taxon>Halteria</taxon>
    </lineage>
</organism>
<accession>A0A8J8T521</accession>